<evidence type="ECO:0000256" key="4">
    <source>
        <dbReference type="ARBA" id="ARBA00022840"/>
    </source>
</evidence>
<dbReference type="Pfam" id="PF04263">
    <property type="entry name" value="TPK_catalytic"/>
    <property type="match status" value="1"/>
</dbReference>
<gene>
    <name evidence="7" type="ORF">EDD52_11348</name>
</gene>
<accession>A0A4R3J5Z1</accession>
<evidence type="ECO:0000256" key="5">
    <source>
        <dbReference type="NCBIfam" id="TIGR01378"/>
    </source>
</evidence>
<dbReference type="GO" id="GO:0030975">
    <property type="term" value="F:thiamine binding"/>
    <property type="evidence" value="ECO:0007669"/>
    <property type="project" value="InterPro"/>
</dbReference>
<evidence type="ECO:0000256" key="3">
    <source>
        <dbReference type="ARBA" id="ARBA00022777"/>
    </source>
</evidence>
<dbReference type="RefSeq" id="WP_132246908.1">
    <property type="nucleotide sequence ID" value="NZ_SLZU01000013.1"/>
</dbReference>
<proteinExistence type="predicted"/>
<dbReference type="Gene3D" id="3.40.50.10240">
    <property type="entry name" value="Thiamin pyrophosphokinase, catalytic domain"/>
    <property type="match status" value="1"/>
</dbReference>
<keyword evidence="1" id="KW-0808">Transferase</keyword>
<keyword evidence="4" id="KW-0067">ATP-binding</keyword>
<dbReference type="GO" id="GO:0004788">
    <property type="term" value="F:thiamine diphosphokinase activity"/>
    <property type="evidence" value="ECO:0007669"/>
    <property type="project" value="UniProtKB-UniRule"/>
</dbReference>
<dbReference type="NCBIfam" id="TIGR01378">
    <property type="entry name" value="thi_PPkinase"/>
    <property type="match status" value="1"/>
</dbReference>
<keyword evidence="8" id="KW-1185">Reference proteome</keyword>
<dbReference type="CDD" id="cd07995">
    <property type="entry name" value="TPK"/>
    <property type="match status" value="1"/>
</dbReference>
<dbReference type="EMBL" id="SLZU01000013">
    <property type="protein sequence ID" value="TCS60755.1"/>
    <property type="molecule type" value="Genomic_DNA"/>
</dbReference>
<dbReference type="AlphaFoldDB" id="A0A4R3J5Z1"/>
<evidence type="ECO:0000313" key="8">
    <source>
        <dbReference type="Proteomes" id="UP000295696"/>
    </source>
</evidence>
<comment type="caution">
    <text evidence="7">The sequence shown here is derived from an EMBL/GenBank/DDBJ whole genome shotgun (WGS) entry which is preliminary data.</text>
</comment>
<dbReference type="OrthoDB" id="7057856at2"/>
<dbReference type="Pfam" id="PF04265">
    <property type="entry name" value="TPK_B1_binding"/>
    <property type="match status" value="1"/>
</dbReference>
<dbReference type="GO" id="GO:0006772">
    <property type="term" value="P:thiamine metabolic process"/>
    <property type="evidence" value="ECO:0007669"/>
    <property type="project" value="UniProtKB-UniRule"/>
</dbReference>
<name>A0A4R3J5Z1_9RHOB</name>
<dbReference type="InterPro" id="IPR036759">
    <property type="entry name" value="TPK_catalytic_sf"/>
</dbReference>
<dbReference type="InterPro" id="IPR053149">
    <property type="entry name" value="TPK"/>
</dbReference>
<evidence type="ECO:0000256" key="2">
    <source>
        <dbReference type="ARBA" id="ARBA00022741"/>
    </source>
</evidence>
<keyword evidence="2" id="KW-0547">Nucleotide-binding</keyword>
<dbReference type="PANTHER" id="PTHR41299">
    <property type="entry name" value="THIAMINE PYROPHOSPHOKINASE"/>
    <property type="match status" value="1"/>
</dbReference>
<dbReference type="InterPro" id="IPR036371">
    <property type="entry name" value="TPK_B1-bd_sf"/>
</dbReference>
<dbReference type="GO" id="GO:0005524">
    <property type="term" value="F:ATP binding"/>
    <property type="evidence" value="ECO:0007669"/>
    <property type="project" value="UniProtKB-KW"/>
</dbReference>
<dbReference type="SMART" id="SM00983">
    <property type="entry name" value="TPK_B1_binding"/>
    <property type="match status" value="1"/>
</dbReference>
<dbReference type="InterPro" id="IPR007371">
    <property type="entry name" value="TPK_catalytic"/>
</dbReference>
<reference evidence="7 8" key="1">
    <citation type="submission" date="2019-03" db="EMBL/GenBank/DDBJ databases">
        <title>Genomic Encyclopedia of Type Strains, Phase IV (KMG-IV): sequencing the most valuable type-strain genomes for metagenomic binning, comparative biology and taxonomic classification.</title>
        <authorList>
            <person name="Goeker M."/>
        </authorList>
    </citation>
    <scope>NUCLEOTIDE SEQUENCE [LARGE SCALE GENOMIC DNA]</scope>
    <source>
        <strain evidence="7 8">DSM 104836</strain>
    </source>
</reference>
<dbReference type="Proteomes" id="UP000295696">
    <property type="component" value="Unassembled WGS sequence"/>
</dbReference>
<dbReference type="GO" id="GO:0009229">
    <property type="term" value="P:thiamine diphosphate biosynthetic process"/>
    <property type="evidence" value="ECO:0007669"/>
    <property type="project" value="InterPro"/>
</dbReference>
<dbReference type="InterPro" id="IPR006282">
    <property type="entry name" value="Thi_PPkinase"/>
</dbReference>
<dbReference type="SUPFAM" id="SSF63862">
    <property type="entry name" value="Thiamin pyrophosphokinase, substrate-binding domain"/>
    <property type="match status" value="1"/>
</dbReference>
<organism evidence="7 8">
    <name type="scientific">Primorskyibacter sedentarius</name>
    <dbReference type="NCBI Taxonomy" id="745311"/>
    <lineage>
        <taxon>Bacteria</taxon>
        <taxon>Pseudomonadati</taxon>
        <taxon>Pseudomonadota</taxon>
        <taxon>Alphaproteobacteria</taxon>
        <taxon>Rhodobacterales</taxon>
        <taxon>Roseobacteraceae</taxon>
        <taxon>Primorskyibacter</taxon>
    </lineage>
</organism>
<keyword evidence="3 7" id="KW-0418">Kinase</keyword>
<dbReference type="InterPro" id="IPR007373">
    <property type="entry name" value="Thiamin_PyroPKinase_B1-bd"/>
</dbReference>
<protein>
    <recommendedName>
        <fullName evidence="5">Thiamine diphosphokinase</fullName>
        <ecNumber evidence="5">2.7.6.2</ecNumber>
    </recommendedName>
</protein>
<dbReference type="GO" id="GO:0016301">
    <property type="term" value="F:kinase activity"/>
    <property type="evidence" value="ECO:0007669"/>
    <property type="project" value="UniProtKB-KW"/>
</dbReference>
<dbReference type="SUPFAM" id="SSF63999">
    <property type="entry name" value="Thiamin pyrophosphokinase, catalytic domain"/>
    <property type="match status" value="1"/>
</dbReference>
<dbReference type="PANTHER" id="PTHR41299:SF1">
    <property type="entry name" value="THIAMINE PYROPHOSPHOKINASE"/>
    <property type="match status" value="1"/>
</dbReference>
<evidence type="ECO:0000259" key="6">
    <source>
        <dbReference type="SMART" id="SM00983"/>
    </source>
</evidence>
<feature type="domain" description="Thiamin pyrophosphokinase thiamin-binding" evidence="6">
    <location>
        <begin position="143"/>
        <end position="196"/>
    </location>
</feature>
<dbReference type="EC" id="2.7.6.2" evidence="5"/>
<evidence type="ECO:0000256" key="1">
    <source>
        <dbReference type="ARBA" id="ARBA00022679"/>
    </source>
</evidence>
<evidence type="ECO:0000313" key="7">
    <source>
        <dbReference type="EMBL" id="TCS60755.1"/>
    </source>
</evidence>
<sequence>MNEVIFSSSNPVTLVGGGAHDASVLRDCLRHAPQVVAADSGADVALSCNIIPDAVVGDLDSVSADAKAAIPADRLHRIGEQDSTDFEKCLRSIDAPAILCAGFFGDRLDHQLAVLSVLARYDARHMLVGPVDVVFAAPRRIALDLPFGTRFSLFPMRQVAGRSRGLRWPIDGIDFTPDGRIGTSNEVTGPVELETDGPGLLVILPRSAFAQVLEAWGLTG</sequence>